<organism evidence="1 2">
    <name type="scientific">Schistosoma mattheei</name>
    <dbReference type="NCBI Taxonomy" id="31246"/>
    <lineage>
        <taxon>Eukaryota</taxon>
        <taxon>Metazoa</taxon>
        <taxon>Spiralia</taxon>
        <taxon>Lophotrochozoa</taxon>
        <taxon>Platyhelminthes</taxon>
        <taxon>Trematoda</taxon>
        <taxon>Digenea</taxon>
        <taxon>Strigeidida</taxon>
        <taxon>Schistosomatoidea</taxon>
        <taxon>Schistosomatidae</taxon>
        <taxon>Schistosoma</taxon>
    </lineage>
</organism>
<accession>A0A183PKP8</accession>
<dbReference type="AlphaFoldDB" id="A0A183PKP8"/>
<reference evidence="1 2" key="1">
    <citation type="submission" date="2018-11" db="EMBL/GenBank/DDBJ databases">
        <authorList>
            <consortium name="Pathogen Informatics"/>
        </authorList>
    </citation>
    <scope>NUCLEOTIDE SEQUENCE [LARGE SCALE GENOMIC DNA]</scope>
    <source>
        <strain>Denwood</strain>
        <strain evidence="2">Zambia</strain>
    </source>
</reference>
<sequence length="83" mass="9673">MVFGGSRQEIMKQDIVLFGTRQQSVPIILRELMLPEGPDPVSPSFTIRDVITKLYRPRLTLCRPGTYLQFIDHWIVIDYLQPK</sequence>
<proteinExistence type="predicted"/>
<gene>
    <name evidence="1" type="ORF">SMTD_LOCUS14934</name>
</gene>
<name>A0A183PKP8_9TREM</name>
<evidence type="ECO:0000313" key="1">
    <source>
        <dbReference type="EMBL" id="VDP67242.1"/>
    </source>
</evidence>
<dbReference type="EMBL" id="UZAL01035239">
    <property type="protein sequence ID" value="VDP67242.1"/>
    <property type="molecule type" value="Genomic_DNA"/>
</dbReference>
<dbReference type="Proteomes" id="UP000269396">
    <property type="component" value="Unassembled WGS sequence"/>
</dbReference>
<protein>
    <submittedName>
        <fullName evidence="1">Uncharacterized protein</fullName>
    </submittedName>
</protein>
<keyword evidence="2" id="KW-1185">Reference proteome</keyword>
<evidence type="ECO:0000313" key="2">
    <source>
        <dbReference type="Proteomes" id="UP000269396"/>
    </source>
</evidence>